<keyword evidence="3" id="KW-1185">Reference proteome</keyword>
<name>A0A8S4ES02_PLUXY</name>
<feature type="compositionally biased region" description="Acidic residues" evidence="1">
    <location>
        <begin position="89"/>
        <end position="100"/>
    </location>
</feature>
<dbReference type="EMBL" id="CAJHNJ030000020">
    <property type="protein sequence ID" value="CAG9118152.1"/>
    <property type="molecule type" value="Genomic_DNA"/>
</dbReference>
<evidence type="ECO:0000313" key="3">
    <source>
        <dbReference type="Proteomes" id="UP000653454"/>
    </source>
</evidence>
<proteinExistence type="predicted"/>
<protein>
    <submittedName>
        <fullName evidence="2">(diamondback moth) hypothetical protein</fullName>
    </submittedName>
</protein>
<accession>A0A8S4ES02</accession>
<evidence type="ECO:0000313" key="2">
    <source>
        <dbReference type="EMBL" id="CAG9118152.1"/>
    </source>
</evidence>
<feature type="region of interest" description="Disordered" evidence="1">
    <location>
        <begin position="89"/>
        <end position="109"/>
    </location>
</feature>
<sequence>MAEANKPECQLRRRRSSGNPNLPLNLDVGYQVSEGGPSQGTPSPSCVKFLPNSREPRESSSAHAEFRKKQQSFDIQVELVEECEEEEIIMDSDDDGEEPVVADRPITPTPIQDFAANVTYKEASNGK</sequence>
<comment type="caution">
    <text evidence="2">The sequence shown here is derived from an EMBL/GenBank/DDBJ whole genome shotgun (WGS) entry which is preliminary data.</text>
</comment>
<gene>
    <name evidence="2" type="ORF">PLXY2_LOCUS6402</name>
</gene>
<organism evidence="2 3">
    <name type="scientific">Plutella xylostella</name>
    <name type="common">Diamondback moth</name>
    <name type="synonym">Plutella maculipennis</name>
    <dbReference type="NCBI Taxonomy" id="51655"/>
    <lineage>
        <taxon>Eukaryota</taxon>
        <taxon>Metazoa</taxon>
        <taxon>Ecdysozoa</taxon>
        <taxon>Arthropoda</taxon>
        <taxon>Hexapoda</taxon>
        <taxon>Insecta</taxon>
        <taxon>Pterygota</taxon>
        <taxon>Neoptera</taxon>
        <taxon>Endopterygota</taxon>
        <taxon>Lepidoptera</taxon>
        <taxon>Glossata</taxon>
        <taxon>Ditrysia</taxon>
        <taxon>Yponomeutoidea</taxon>
        <taxon>Plutellidae</taxon>
        <taxon>Plutella</taxon>
    </lineage>
</organism>
<evidence type="ECO:0000256" key="1">
    <source>
        <dbReference type="SAM" id="MobiDB-lite"/>
    </source>
</evidence>
<dbReference type="AlphaFoldDB" id="A0A8S4ES02"/>
<feature type="compositionally biased region" description="Basic and acidic residues" evidence="1">
    <location>
        <begin position="1"/>
        <end position="11"/>
    </location>
</feature>
<reference evidence="2" key="1">
    <citation type="submission" date="2020-11" db="EMBL/GenBank/DDBJ databases">
        <authorList>
            <person name="Whiteford S."/>
        </authorList>
    </citation>
    <scope>NUCLEOTIDE SEQUENCE</scope>
</reference>
<feature type="compositionally biased region" description="Basic and acidic residues" evidence="1">
    <location>
        <begin position="54"/>
        <end position="68"/>
    </location>
</feature>
<dbReference type="Proteomes" id="UP000653454">
    <property type="component" value="Unassembled WGS sequence"/>
</dbReference>
<feature type="region of interest" description="Disordered" evidence="1">
    <location>
        <begin position="1"/>
        <end position="71"/>
    </location>
</feature>